<feature type="binding site" evidence="13">
    <location>
        <begin position="236"/>
        <end position="238"/>
    </location>
    <ligand>
        <name>substrate</name>
    </ligand>
</feature>
<dbReference type="Proteomes" id="UP000000798">
    <property type="component" value="Chromosome"/>
</dbReference>
<dbReference type="eggNOG" id="COG0157">
    <property type="taxonomic scope" value="Bacteria"/>
</dbReference>
<feature type="binding site" evidence="13">
    <location>
        <position position="95"/>
    </location>
    <ligand>
        <name>substrate</name>
    </ligand>
</feature>
<dbReference type="FunFam" id="3.90.1170.20:FF:000001">
    <property type="entry name" value="Nicotinate-nucleotide diphosphorylase (Carboxylating)"/>
    <property type="match status" value="1"/>
</dbReference>
<dbReference type="InterPro" id="IPR002638">
    <property type="entry name" value="Quinolinate_PRibosylTrfase_C"/>
</dbReference>
<sequence>MNEILVKEKLKEFLLEDIGTGDITTEGIYRGEKAKAVIKTKEEGVLAGAPFVEMVFEILGGVSVEFKKREGEVFEKGEILAILEGDAKSLLIGERLSLNILQRLSGIATTARKFVEKLKGTNVKILDTRKTTPGFRYFEKYAVRIGGGTNHRFGLYDMVLIKDNHKRVAGSIKEAVKRVRERISPVYKIEVEVENLEEVEEALSAGVDVIMLDNFTPEEVKRAVEIIKGRALVEVSGNITLDNVLDYAVEGVDFISSGAIVHSSRWLDISLKFL</sequence>
<feature type="binding site" evidence="13">
    <location>
        <position position="192"/>
    </location>
    <ligand>
        <name>substrate</name>
    </ligand>
</feature>
<feature type="binding site" evidence="13">
    <location>
        <begin position="257"/>
        <end position="259"/>
    </location>
    <ligand>
        <name>substrate</name>
    </ligand>
</feature>
<protein>
    <recommendedName>
        <fullName evidence="11">Probable nicotinate-nucleotide pyrophosphorylase [carboxylating]</fullName>
        <ecNumber evidence="5">2.4.2.19</ecNumber>
    </recommendedName>
    <alternativeName>
        <fullName evidence="9">Quinolinate phosphoribosyltransferase [decarboxylating]</fullName>
    </alternativeName>
</protein>
<dbReference type="UniPathway" id="UPA00253">
    <property type="reaction ID" value="UER00331"/>
</dbReference>
<keyword evidence="8 12" id="KW-0808">Transferase</keyword>
<dbReference type="GO" id="GO:0009435">
    <property type="term" value="P:NAD+ biosynthetic process"/>
    <property type="evidence" value="ECO:0000318"/>
    <property type="project" value="GO_Central"/>
</dbReference>
<gene>
    <name evidence="16" type="primary">nadC</name>
    <name evidence="16" type="ordered locus">aq_869</name>
</gene>
<evidence type="ECO:0000256" key="12">
    <source>
        <dbReference type="PIRNR" id="PIRNR006250"/>
    </source>
</evidence>
<dbReference type="PANTHER" id="PTHR32179">
    <property type="entry name" value="NICOTINATE-NUCLEOTIDE PYROPHOSPHORYLASE [CARBOXYLATING]"/>
    <property type="match status" value="1"/>
</dbReference>
<comment type="similarity">
    <text evidence="3 12">Belongs to the NadC/ModD family.</text>
</comment>
<dbReference type="Pfam" id="PF02749">
    <property type="entry name" value="QRPTase_N"/>
    <property type="match status" value="1"/>
</dbReference>
<evidence type="ECO:0000256" key="8">
    <source>
        <dbReference type="ARBA" id="ARBA00022679"/>
    </source>
</evidence>
<evidence type="ECO:0000256" key="3">
    <source>
        <dbReference type="ARBA" id="ARBA00009400"/>
    </source>
</evidence>
<dbReference type="SUPFAM" id="SSF51690">
    <property type="entry name" value="Nicotinate/Quinolinate PRTase C-terminal domain-like"/>
    <property type="match status" value="1"/>
</dbReference>
<evidence type="ECO:0000259" key="15">
    <source>
        <dbReference type="Pfam" id="PF02749"/>
    </source>
</evidence>
<dbReference type="EnsemblBacteria" id="AAC06987">
    <property type="protein sequence ID" value="AAC06987"/>
    <property type="gene ID" value="aq_869"/>
</dbReference>
<feature type="binding site" evidence="13">
    <location>
        <position position="162"/>
    </location>
    <ligand>
        <name>substrate</name>
    </ligand>
</feature>
<dbReference type="Gene3D" id="3.90.1170.20">
    <property type="entry name" value="Quinolinate phosphoribosyl transferase, N-terminal domain"/>
    <property type="match status" value="1"/>
</dbReference>
<dbReference type="Pfam" id="PF01729">
    <property type="entry name" value="QRPTase_C"/>
    <property type="match status" value="1"/>
</dbReference>
<accession>O67029</accession>
<comment type="subunit">
    <text evidence="4">Hexamer formed by 3 homodimers.</text>
</comment>
<dbReference type="GO" id="GO:0005737">
    <property type="term" value="C:cytoplasm"/>
    <property type="evidence" value="ECO:0000318"/>
    <property type="project" value="GO_Central"/>
</dbReference>
<dbReference type="PANTHER" id="PTHR32179:SF3">
    <property type="entry name" value="NICOTINATE-NUCLEOTIDE PYROPHOSPHORYLASE [CARBOXYLATING]"/>
    <property type="match status" value="1"/>
</dbReference>
<evidence type="ECO:0000256" key="7">
    <source>
        <dbReference type="ARBA" id="ARBA00022676"/>
    </source>
</evidence>
<dbReference type="InParanoid" id="O67029"/>
<proteinExistence type="inferred from homology"/>
<dbReference type="EMBL" id="AE000657">
    <property type="protein sequence ID" value="AAC06987.1"/>
    <property type="molecule type" value="Genomic_DNA"/>
</dbReference>
<keyword evidence="7 12" id="KW-0328">Glycosyltransferase</keyword>
<keyword evidence="6" id="KW-0662">Pyridine nucleotide biosynthesis</keyword>
<dbReference type="OrthoDB" id="9782546at2"/>
<reference evidence="16 17" key="1">
    <citation type="journal article" date="1998" name="Nature">
        <title>The complete genome of the hyperthermophilic bacterium Aquifex aeolicus.</title>
        <authorList>
            <person name="Deckert G."/>
            <person name="Warren P.V."/>
            <person name="Gaasterland T."/>
            <person name="Young W.G."/>
            <person name="Lenox A.L."/>
            <person name="Graham D.E."/>
            <person name="Overbeek R."/>
            <person name="Snead M.A."/>
            <person name="Keller M."/>
            <person name="Aujay M."/>
            <person name="Huber R."/>
            <person name="Feldman R.A."/>
            <person name="Short J.M."/>
            <person name="Olson G.J."/>
            <person name="Swanson R.V."/>
        </authorList>
    </citation>
    <scope>NUCLEOTIDE SEQUENCE [LARGE SCALE GENOMIC DNA]</scope>
    <source>
        <strain evidence="16 17">VF5</strain>
    </source>
</reference>
<organism evidence="16 17">
    <name type="scientific">Aquifex aeolicus (strain VF5)</name>
    <dbReference type="NCBI Taxonomy" id="224324"/>
    <lineage>
        <taxon>Bacteria</taxon>
        <taxon>Pseudomonadati</taxon>
        <taxon>Aquificota</taxon>
        <taxon>Aquificia</taxon>
        <taxon>Aquificales</taxon>
        <taxon>Aquificaceae</taxon>
        <taxon>Aquifex</taxon>
    </lineage>
</organism>
<dbReference type="PATRIC" id="fig|224324.8.peg.678"/>
<dbReference type="InterPro" id="IPR037128">
    <property type="entry name" value="Quinolinate_PRibosylTase_N_sf"/>
</dbReference>
<evidence type="ECO:0000259" key="14">
    <source>
        <dbReference type="Pfam" id="PF01729"/>
    </source>
</evidence>
<evidence type="ECO:0000256" key="11">
    <source>
        <dbReference type="ARBA" id="ARBA00069173"/>
    </source>
</evidence>
<dbReference type="InterPro" id="IPR022412">
    <property type="entry name" value="Quinolinate_PRibosylTrfase_N"/>
</dbReference>
<dbReference type="PIRSF" id="PIRSF006250">
    <property type="entry name" value="NadC_ModD"/>
    <property type="match status" value="1"/>
</dbReference>
<dbReference type="RefSeq" id="WP_010880528.1">
    <property type="nucleotide sequence ID" value="NC_000918.1"/>
</dbReference>
<evidence type="ECO:0000256" key="2">
    <source>
        <dbReference type="ARBA" id="ARBA00004893"/>
    </source>
</evidence>
<evidence type="ECO:0000256" key="10">
    <source>
        <dbReference type="ARBA" id="ARBA00047445"/>
    </source>
</evidence>
<dbReference type="Gene3D" id="3.20.20.70">
    <property type="entry name" value="Aldolase class I"/>
    <property type="match status" value="1"/>
</dbReference>
<feature type="domain" description="Quinolinate phosphoribosyl transferase N-terminal" evidence="15">
    <location>
        <begin position="22"/>
        <end position="105"/>
    </location>
</feature>
<feature type="binding site" evidence="13">
    <location>
        <position position="213"/>
    </location>
    <ligand>
        <name>substrate</name>
    </ligand>
</feature>
<dbReference type="FunFam" id="3.20.20.70:FF:000030">
    <property type="entry name" value="Nicotinate-nucleotide pyrophosphorylase, carboxylating"/>
    <property type="match status" value="1"/>
</dbReference>
<evidence type="ECO:0000256" key="13">
    <source>
        <dbReference type="PIRSR" id="PIRSR006250-1"/>
    </source>
</evidence>
<evidence type="ECO:0000256" key="6">
    <source>
        <dbReference type="ARBA" id="ARBA00022642"/>
    </source>
</evidence>
<dbReference type="InterPro" id="IPR036068">
    <property type="entry name" value="Nicotinate_pribotase-like_C"/>
</dbReference>
<keyword evidence="17" id="KW-1185">Reference proteome</keyword>
<feature type="domain" description="Quinolinate phosphoribosyl transferase C-terminal" evidence="14">
    <location>
        <begin position="107"/>
        <end position="272"/>
    </location>
</feature>
<dbReference type="HOGENOM" id="CLU_039622_0_1_0"/>
<evidence type="ECO:0000256" key="1">
    <source>
        <dbReference type="ARBA" id="ARBA00003237"/>
    </source>
</evidence>
<dbReference type="InterPro" id="IPR027277">
    <property type="entry name" value="NadC/ModD"/>
</dbReference>
<comment type="function">
    <text evidence="1">Involved in the catabolism of quinolinic acid (QA).</text>
</comment>
<comment type="pathway">
    <text evidence="2">Cofactor biosynthesis; NAD(+) biosynthesis; nicotinate D-ribonucleotide from quinolinate: step 1/1.</text>
</comment>
<dbReference type="PIR" id="B70375">
    <property type="entry name" value="B70375"/>
</dbReference>
<dbReference type="InterPro" id="IPR013785">
    <property type="entry name" value="Aldolase_TIM"/>
</dbReference>
<evidence type="ECO:0000313" key="16">
    <source>
        <dbReference type="EMBL" id="AAC06987.1"/>
    </source>
</evidence>
<name>O67029_AQUAE</name>
<evidence type="ECO:0000256" key="4">
    <source>
        <dbReference type="ARBA" id="ARBA00011218"/>
    </source>
</evidence>
<feature type="binding site" evidence="13">
    <location>
        <position position="152"/>
    </location>
    <ligand>
        <name>substrate</name>
    </ligand>
</feature>
<dbReference type="STRING" id="224324.aq_869"/>
<dbReference type="AlphaFoldDB" id="O67029"/>
<dbReference type="GO" id="GO:0004514">
    <property type="term" value="F:nicotinate-nucleotide diphosphorylase (carboxylating) activity"/>
    <property type="evidence" value="ECO:0000318"/>
    <property type="project" value="GO_Central"/>
</dbReference>
<dbReference type="SUPFAM" id="SSF54675">
    <property type="entry name" value="Nicotinate/Quinolinate PRTase N-terminal domain-like"/>
    <property type="match status" value="1"/>
</dbReference>
<evidence type="ECO:0000256" key="5">
    <source>
        <dbReference type="ARBA" id="ARBA00011944"/>
    </source>
</evidence>
<dbReference type="CDD" id="cd01572">
    <property type="entry name" value="QPRTase"/>
    <property type="match status" value="1"/>
</dbReference>
<dbReference type="EC" id="2.4.2.19" evidence="5"/>
<comment type="catalytic activity">
    <reaction evidence="10">
        <text>nicotinate beta-D-ribonucleotide + CO2 + diphosphate = quinolinate + 5-phospho-alpha-D-ribose 1-diphosphate + 2 H(+)</text>
        <dbReference type="Rhea" id="RHEA:12733"/>
        <dbReference type="ChEBI" id="CHEBI:15378"/>
        <dbReference type="ChEBI" id="CHEBI:16526"/>
        <dbReference type="ChEBI" id="CHEBI:29959"/>
        <dbReference type="ChEBI" id="CHEBI:33019"/>
        <dbReference type="ChEBI" id="CHEBI:57502"/>
        <dbReference type="ChEBI" id="CHEBI:58017"/>
        <dbReference type="EC" id="2.4.2.19"/>
    </reaction>
</comment>
<dbReference type="NCBIfam" id="TIGR00078">
    <property type="entry name" value="nadC"/>
    <property type="match status" value="1"/>
</dbReference>
<evidence type="ECO:0000256" key="9">
    <source>
        <dbReference type="ARBA" id="ARBA00033102"/>
    </source>
</evidence>
<dbReference type="InterPro" id="IPR004393">
    <property type="entry name" value="NadC"/>
</dbReference>
<evidence type="ECO:0000313" key="17">
    <source>
        <dbReference type="Proteomes" id="UP000000798"/>
    </source>
</evidence>
<feature type="binding site" evidence="13">
    <location>
        <begin position="128"/>
        <end position="130"/>
    </location>
    <ligand>
        <name>substrate</name>
    </ligand>
</feature>
<dbReference type="GO" id="GO:0034213">
    <property type="term" value="P:quinolinate catabolic process"/>
    <property type="evidence" value="ECO:0000318"/>
    <property type="project" value="GO_Central"/>
</dbReference>
<dbReference type="FunCoup" id="O67029">
    <property type="interactions" value="432"/>
</dbReference>
<dbReference type="KEGG" id="aae:aq_869"/>